<keyword evidence="2 8" id="KW-0812">Transmembrane</keyword>
<comment type="subcellular location">
    <subcellularLocation>
        <location evidence="1">Membrane</location>
        <topology evidence="1">Multi-pass membrane protein</topology>
    </subcellularLocation>
</comment>
<feature type="transmembrane region" description="Helical" evidence="8">
    <location>
        <begin position="215"/>
        <end position="233"/>
    </location>
</feature>
<dbReference type="KEGG" id="mbd:MEBOL_007783"/>
<feature type="transmembrane region" description="Helical" evidence="8">
    <location>
        <begin position="69"/>
        <end position="89"/>
    </location>
</feature>
<dbReference type="OrthoDB" id="326451at2"/>
<keyword evidence="10" id="KW-1185">Reference proteome</keyword>
<name>A0A250ISR3_9BACT</name>
<keyword evidence="7" id="KW-0862">Zinc</keyword>
<keyword evidence="6" id="KW-0106">Calcium</keyword>
<evidence type="ECO:0000313" key="10">
    <source>
        <dbReference type="Proteomes" id="UP000217289"/>
    </source>
</evidence>
<comment type="cofactor">
    <cofactor evidence="7">
        <name>Zn(2+)</name>
        <dbReference type="ChEBI" id="CHEBI:29105"/>
    </cofactor>
</comment>
<gene>
    <name evidence="9" type="ORF">MEBOL_007783</name>
</gene>
<organism evidence="9 10">
    <name type="scientific">Melittangium boletus DSM 14713</name>
    <dbReference type="NCBI Taxonomy" id="1294270"/>
    <lineage>
        <taxon>Bacteria</taxon>
        <taxon>Pseudomonadati</taxon>
        <taxon>Myxococcota</taxon>
        <taxon>Myxococcia</taxon>
        <taxon>Myxococcales</taxon>
        <taxon>Cystobacterineae</taxon>
        <taxon>Archangiaceae</taxon>
        <taxon>Melittangium</taxon>
    </lineage>
</organism>
<evidence type="ECO:0000256" key="5">
    <source>
        <dbReference type="ARBA" id="ARBA00023136"/>
    </source>
</evidence>
<dbReference type="GO" id="GO:0016020">
    <property type="term" value="C:membrane"/>
    <property type="evidence" value="ECO:0007669"/>
    <property type="project" value="UniProtKB-SubCell"/>
</dbReference>
<evidence type="ECO:0000256" key="1">
    <source>
        <dbReference type="ARBA" id="ARBA00004141"/>
    </source>
</evidence>
<evidence type="ECO:0000256" key="6">
    <source>
        <dbReference type="PIRSR" id="PIRSR608901-1"/>
    </source>
</evidence>
<feature type="transmembrane region" description="Helical" evidence="8">
    <location>
        <begin position="95"/>
        <end position="114"/>
    </location>
</feature>
<keyword evidence="6" id="KW-0479">Metal-binding</keyword>
<sequence length="243" mass="27274">MDTVVERLFAPGCPWWELRVAWGEPNVKWCEATLCSWVNEPANAWSNLAYVVVALVCLRGWVSSRNRALGRFAWTTLFVAVASFAFHATNNFGTQLMDFVGMYVLVFLLVALNLHRLGLVPEARVLPLHVGLTVGCTLLIPVMRAVRVPYQFVVLAAVLVVIGTEIRLFQRANARRQGRDFEWAVGLMAVAIVCSVADVTRRWCEPDNHWLQGHAVWHVLSALALLFAARHYARVEQRGLPSP</sequence>
<dbReference type="AlphaFoldDB" id="A0A250ISR3"/>
<evidence type="ECO:0000256" key="8">
    <source>
        <dbReference type="SAM" id="Phobius"/>
    </source>
</evidence>
<evidence type="ECO:0000256" key="7">
    <source>
        <dbReference type="PIRSR" id="PIRSR608901-2"/>
    </source>
</evidence>
<feature type="binding site" evidence="7">
    <location>
        <position position="87"/>
    </location>
    <ligand>
        <name>Zn(2+)</name>
        <dbReference type="ChEBI" id="CHEBI:29105"/>
        <note>catalytic</note>
    </ligand>
</feature>
<evidence type="ECO:0000313" key="9">
    <source>
        <dbReference type="EMBL" id="ATB34282.1"/>
    </source>
</evidence>
<evidence type="ECO:0000256" key="4">
    <source>
        <dbReference type="ARBA" id="ARBA00022989"/>
    </source>
</evidence>
<keyword evidence="3" id="KW-0378">Hydrolase</keyword>
<dbReference type="GO" id="GO:0046872">
    <property type="term" value="F:metal ion binding"/>
    <property type="evidence" value="ECO:0007669"/>
    <property type="project" value="UniProtKB-KW"/>
</dbReference>
<dbReference type="GO" id="GO:0016811">
    <property type="term" value="F:hydrolase activity, acting on carbon-nitrogen (but not peptide) bonds, in linear amides"/>
    <property type="evidence" value="ECO:0007669"/>
    <property type="project" value="InterPro"/>
</dbReference>
<feature type="binding site" evidence="6">
    <location>
        <position position="29"/>
    </location>
    <ligand>
        <name>Ca(2+)</name>
        <dbReference type="ChEBI" id="CHEBI:29108"/>
    </ligand>
</feature>
<proteinExistence type="predicted"/>
<keyword evidence="4 8" id="KW-1133">Transmembrane helix</keyword>
<dbReference type="Proteomes" id="UP000217289">
    <property type="component" value="Chromosome"/>
</dbReference>
<feature type="binding site" evidence="6">
    <location>
        <position position="31"/>
    </location>
    <ligand>
        <name>Ca(2+)</name>
        <dbReference type="ChEBI" id="CHEBI:29108"/>
    </ligand>
</feature>
<feature type="transmembrane region" description="Helical" evidence="8">
    <location>
        <begin position="150"/>
        <end position="169"/>
    </location>
</feature>
<accession>A0A250ISR3</accession>
<keyword evidence="5 8" id="KW-0472">Membrane</keyword>
<evidence type="ECO:0000256" key="2">
    <source>
        <dbReference type="ARBA" id="ARBA00022692"/>
    </source>
</evidence>
<dbReference type="EMBL" id="CP022163">
    <property type="protein sequence ID" value="ATB34282.1"/>
    <property type="molecule type" value="Genomic_DNA"/>
</dbReference>
<feature type="transmembrane region" description="Helical" evidence="8">
    <location>
        <begin position="44"/>
        <end position="62"/>
    </location>
</feature>
<protein>
    <recommendedName>
        <fullName evidence="11">Ceramidase</fullName>
    </recommendedName>
</protein>
<dbReference type="Pfam" id="PF05875">
    <property type="entry name" value="Ceramidase"/>
    <property type="match status" value="1"/>
</dbReference>
<feature type="binding site" evidence="7">
    <location>
        <position position="218"/>
    </location>
    <ligand>
        <name>Zn(2+)</name>
        <dbReference type="ChEBI" id="CHEBI:29105"/>
        <note>catalytic</note>
    </ligand>
</feature>
<feature type="binding site" evidence="7">
    <location>
        <position position="214"/>
    </location>
    <ligand>
        <name>Zn(2+)</name>
        <dbReference type="ChEBI" id="CHEBI:29105"/>
        <note>catalytic</note>
    </ligand>
</feature>
<evidence type="ECO:0000256" key="3">
    <source>
        <dbReference type="ARBA" id="ARBA00022801"/>
    </source>
</evidence>
<feature type="binding site" evidence="6">
    <location>
        <position position="40"/>
    </location>
    <ligand>
        <name>Ca(2+)</name>
        <dbReference type="ChEBI" id="CHEBI:29108"/>
    </ligand>
</feature>
<dbReference type="InterPro" id="IPR008901">
    <property type="entry name" value="ACER"/>
</dbReference>
<feature type="transmembrane region" description="Helical" evidence="8">
    <location>
        <begin position="126"/>
        <end position="144"/>
    </location>
</feature>
<dbReference type="RefSeq" id="WP_095982210.1">
    <property type="nucleotide sequence ID" value="NZ_CP022163.1"/>
</dbReference>
<evidence type="ECO:0008006" key="11">
    <source>
        <dbReference type="Google" id="ProtNLM"/>
    </source>
</evidence>
<feature type="transmembrane region" description="Helical" evidence="8">
    <location>
        <begin position="181"/>
        <end position="203"/>
    </location>
</feature>
<reference evidence="9 10" key="1">
    <citation type="submission" date="2017-06" db="EMBL/GenBank/DDBJ databases">
        <authorList>
            <person name="Kim H.J."/>
            <person name="Triplett B.A."/>
        </authorList>
    </citation>
    <scope>NUCLEOTIDE SEQUENCE [LARGE SCALE GENOMIC DNA]</scope>
    <source>
        <strain evidence="9 10">DSM 14713</strain>
    </source>
</reference>
<dbReference type="GO" id="GO:0006672">
    <property type="term" value="P:ceramide metabolic process"/>
    <property type="evidence" value="ECO:0007669"/>
    <property type="project" value="InterPro"/>
</dbReference>